<evidence type="ECO:0000256" key="2">
    <source>
        <dbReference type="ARBA" id="ARBA00022908"/>
    </source>
</evidence>
<sequence length="370" mass="42474">MRVNPDNERIKRRYFHELREANGLAEVTIDHAARAIADFERFTDWADFKRFRASDASGYRKHLLAAGGKRKSQLSNRSTVRTKLVQVQKFFTWLSKQPGFKSRISYADPKYFNLSNRDKRIAAQRPLKPAPTPEQVRHVVLSTPSGTDIELRNRALIALILLTGIRVTAAITLKLKHVRPDDSIFQDANEVRTKFAKMQTTYFFPVGTDIREIFEAYVSHLRTNLLWGEDDPLFPSTRQALDEQRSLKPVGLSKEHWKTSHPVRQIFKRTFEAAGVPYHTPHSLRRTLARLGERVCRTPEELKAWSQNLGHDELMTTFGYGAVPLQQQADILARLKADPPADETSDLRQFEEMLSKPGIQAFINAINKEK</sequence>
<feature type="domain" description="Tyr recombinase" evidence="5">
    <location>
        <begin position="126"/>
        <end position="333"/>
    </location>
</feature>
<evidence type="ECO:0000256" key="3">
    <source>
        <dbReference type="ARBA" id="ARBA00023125"/>
    </source>
</evidence>
<dbReference type="RefSeq" id="WP_047003728.1">
    <property type="nucleotide sequence ID" value="NZ_LBHB01000002.1"/>
</dbReference>
<dbReference type="SUPFAM" id="SSF56349">
    <property type="entry name" value="DNA breaking-rejoining enzymes"/>
    <property type="match status" value="1"/>
</dbReference>
<dbReference type="InterPro" id="IPR010998">
    <property type="entry name" value="Integrase_recombinase_N"/>
</dbReference>
<evidence type="ECO:0000256" key="1">
    <source>
        <dbReference type="ARBA" id="ARBA00022829"/>
    </source>
</evidence>
<dbReference type="InterPro" id="IPR011010">
    <property type="entry name" value="DNA_brk_join_enz"/>
</dbReference>
<name>A0A0G9MTK2_9SPHN</name>
<comment type="caution">
    <text evidence="6">The sequence shown here is derived from an EMBL/GenBank/DDBJ whole genome shotgun (WGS) entry which is preliminary data.</text>
</comment>
<dbReference type="GO" id="GO:0015074">
    <property type="term" value="P:DNA integration"/>
    <property type="evidence" value="ECO:0007669"/>
    <property type="project" value="UniProtKB-KW"/>
</dbReference>
<dbReference type="GO" id="GO:0007059">
    <property type="term" value="P:chromosome segregation"/>
    <property type="evidence" value="ECO:0007669"/>
    <property type="project" value="UniProtKB-KW"/>
</dbReference>
<dbReference type="AlphaFoldDB" id="A0A0G9MTK2"/>
<dbReference type="Gene3D" id="1.10.150.130">
    <property type="match status" value="1"/>
</dbReference>
<dbReference type="PANTHER" id="PTHR30349:SF81">
    <property type="entry name" value="TYROSINE RECOMBINASE XERC"/>
    <property type="match status" value="1"/>
</dbReference>
<dbReference type="GO" id="GO:0006310">
    <property type="term" value="P:DNA recombination"/>
    <property type="evidence" value="ECO:0007669"/>
    <property type="project" value="UniProtKB-KW"/>
</dbReference>
<protein>
    <recommendedName>
        <fullName evidence="5">Tyr recombinase domain-containing protein</fullName>
    </recommendedName>
</protein>
<organism evidence="6 7">
    <name type="scientific">Aurantiacibacter luteus</name>
    <dbReference type="NCBI Taxonomy" id="1581420"/>
    <lineage>
        <taxon>Bacteria</taxon>
        <taxon>Pseudomonadati</taxon>
        <taxon>Pseudomonadota</taxon>
        <taxon>Alphaproteobacteria</taxon>
        <taxon>Sphingomonadales</taxon>
        <taxon>Erythrobacteraceae</taxon>
        <taxon>Aurantiacibacter</taxon>
    </lineage>
</organism>
<evidence type="ECO:0000256" key="4">
    <source>
        <dbReference type="ARBA" id="ARBA00023172"/>
    </source>
</evidence>
<dbReference type="Pfam" id="PF00589">
    <property type="entry name" value="Phage_integrase"/>
    <property type="match status" value="1"/>
</dbReference>
<accession>A0A0G9MTK2</accession>
<keyword evidence="4" id="KW-0233">DNA recombination</keyword>
<gene>
    <name evidence="6" type="ORF">AAW00_07260</name>
</gene>
<dbReference type="PATRIC" id="fig|1581420.6.peg.1479"/>
<dbReference type="EMBL" id="LBHB01000002">
    <property type="protein sequence ID" value="KLE34082.1"/>
    <property type="molecule type" value="Genomic_DNA"/>
</dbReference>
<evidence type="ECO:0000313" key="7">
    <source>
        <dbReference type="Proteomes" id="UP000053464"/>
    </source>
</evidence>
<dbReference type="GO" id="GO:0003677">
    <property type="term" value="F:DNA binding"/>
    <property type="evidence" value="ECO:0007669"/>
    <property type="project" value="UniProtKB-KW"/>
</dbReference>
<dbReference type="Proteomes" id="UP000053464">
    <property type="component" value="Unassembled WGS sequence"/>
</dbReference>
<dbReference type="STRING" id="1581420.AAW00_07260"/>
<dbReference type="PROSITE" id="PS51898">
    <property type="entry name" value="TYR_RECOMBINASE"/>
    <property type="match status" value="1"/>
</dbReference>
<proteinExistence type="predicted"/>
<keyword evidence="2" id="KW-0229">DNA integration</keyword>
<dbReference type="Gene3D" id="1.10.443.10">
    <property type="entry name" value="Intergrase catalytic core"/>
    <property type="match status" value="1"/>
</dbReference>
<keyword evidence="7" id="KW-1185">Reference proteome</keyword>
<reference evidence="6 7" key="1">
    <citation type="submission" date="2015-04" db="EMBL/GenBank/DDBJ databases">
        <title>The draft genome sequence of Erythrobacter luteus KA37.</title>
        <authorList>
            <person name="Zhuang L."/>
            <person name="Liu Y."/>
            <person name="Shao Z."/>
        </authorList>
    </citation>
    <scope>NUCLEOTIDE SEQUENCE [LARGE SCALE GENOMIC DNA]</scope>
    <source>
        <strain evidence="6 7">KA37</strain>
    </source>
</reference>
<evidence type="ECO:0000313" key="6">
    <source>
        <dbReference type="EMBL" id="KLE34082.1"/>
    </source>
</evidence>
<evidence type="ECO:0000259" key="5">
    <source>
        <dbReference type="PROSITE" id="PS51898"/>
    </source>
</evidence>
<dbReference type="InterPro" id="IPR002104">
    <property type="entry name" value="Integrase_catalytic"/>
</dbReference>
<dbReference type="InterPro" id="IPR013762">
    <property type="entry name" value="Integrase-like_cat_sf"/>
</dbReference>
<dbReference type="OrthoDB" id="7354488at2"/>
<keyword evidence="3" id="KW-0238">DNA-binding</keyword>
<dbReference type="PANTHER" id="PTHR30349">
    <property type="entry name" value="PHAGE INTEGRASE-RELATED"/>
    <property type="match status" value="1"/>
</dbReference>
<keyword evidence="1" id="KW-0159">Chromosome partition</keyword>
<dbReference type="InterPro" id="IPR050090">
    <property type="entry name" value="Tyrosine_recombinase_XerCD"/>
</dbReference>
<dbReference type="CDD" id="cd00397">
    <property type="entry name" value="DNA_BRE_C"/>
    <property type="match status" value="1"/>
</dbReference>